<dbReference type="Proteomes" id="UP001287356">
    <property type="component" value="Unassembled WGS sequence"/>
</dbReference>
<proteinExistence type="predicted"/>
<evidence type="ECO:0000256" key="6">
    <source>
        <dbReference type="ARBA" id="ARBA00022771"/>
    </source>
</evidence>
<dbReference type="GO" id="GO:0061630">
    <property type="term" value="F:ubiquitin protein ligase activity"/>
    <property type="evidence" value="ECO:0007669"/>
    <property type="project" value="UniProtKB-EC"/>
</dbReference>
<keyword evidence="3" id="KW-0808">Transferase</keyword>
<evidence type="ECO:0000256" key="2">
    <source>
        <dbReference type="ARBA" id="ARBA00012251"/>
    </source>
</evidence>
<comment type="caution">
    <text evidence="11">The sequence shown here is derived from an EMBL/GenBank/DDBJ whole genome shotgun (WGS) entry which is preliminary data.</text>
</comment>
<feature type="domain" description="RING-type" evidence="10">
    <location>
        <begin position="89"/>
        <end position="255"/>
    </location>
</feature>
<dbReference type="PANTHER" id="PTHR11685">
    <property type="entry name" value="RBR FAMILY RING FINGER AND IBR DOMAIN-CONTAINING"/>
    <property type="match status" value="1"/>
</dbReference>
<dbReference type="EMBL" id="JAULSN010000001">
    <property type="protein sequence ID" value="KAK3382114.1"/>
    <property type="molecule type" value="Genomic_DNA"/>
</dbReference>
<reference evidence="11" key="1">
    <citation type="journal article" date="2023" name="Mol. Phylogenet. Evol.">
        <title>Genome-scale phylogeny and comparative genomics of the fungal order Sordariales.</title>
        <authorList>
            <person name="Hensen N."/>
            <person name="Bonometti L."/>
            <person name="Westerberg I."/>
            <person name="Brannstrom I.O."/>
            <person name="Guillou S."/>
            <person name="Cros-Aarteil S."/>
            <person name="Calhoun S."/>
            <person name="Haridas S."/>
            <person name="Kuo A."/>
            <person name="Mondo S."/>
            <person name="Pangilinan J."/>
            <person name="Riley R."/>
            <person name="LaButti K."/>
            <person name="Andreopoulos B."/>
            <person name="Lipzen A."/>
            <person name="Chen C."/>
            <person name="Yan M."/>
            <person name="Daum C."/>
            <person name="Ng V."/>
            <person name="Clum A."/>
            <person name="Steindorff A."/>
            <person name="Ohm R.A."/>
            <person name="Martin F."/>
            <person name="Silar P."/>
            <person name="Natvig D.O."/>
            <person name="Lalanne C."/>
            <person name="Gautier V."/>
            <person name="Ament-Velasquez S.L."/>
            <person name="Kruys A."/>
            <person name="Hutchinson M.I."/>
            <person name="Powell A.J."/>
            <person name="Barry K."/>
            <person name="Miller A.N."/>
            <person name="Grigoriev I.V."/>
            <person name="Debuchy R."/>
            <person name="Gladieux P."/>
            <person name="Hiltunen Thoren M."/>
            <person name="Johannesson H."/>
        </authorList>
    </citation>
    <scope>NUCLEOTIDE SEQUENCE</scope>
    <source>
        <strain evidence="11">CBS 958.72</strain>
    </source>
</reference>
<reference evidence="11" key="2">
    <citation type="submission" date="2023-06" db="EMBL/GenBank/DDBJ databases">
        <authorList>
            <consortium name="Lawrence Berkeley National Laboratory"/>
            <person name="Haridas S."/>
            <person name="Hensen N."/>
            <person name="Bonometti L."/>
            <person name="Westerberg I."/>
            <person name="Brannstrom I.O."/>
            <person name="Guillou S."/>
            <person name="Cros-Aarteil S."/>
            <person name="Calhoun S."/>
            <person name="Kuo A."/>
            <person name="Mondo S."/>
            <person name="Pangilinan J."/>
            <person name="Riley R."/>
            <person name="Labutti K."/>
            <person name="Andreopoulos B."/>
            <person name="Lipzen A."/>
            <person name="Chen C."/>
            <person name="Yanf M."/>
            <person name="Daum C."/>
            <person name="Ng V."/>
            <person name="Clum A."/>
            <person name="Steindorff A."/>
            <person name="Ohm R."/>
            <person name="Martin F."/>
            <person name="Silar P."/>
            <person name="Natvig D."/>
            <person name="Lalanne C."/>
            <person name="Gautier V."/>
            <person name="Ament-Velasquez S.L."/>
            <person name="Kruys A."/>
            <person name="Hutchinson M.I."/>
            <person name="Powell A.J."/>
            <person name="Barry K."/>
            <person name="Miller A.N."/>
            <person name="Grigoriev I.V."/>
            <person name="Debuchy R."/>
            <person name="Gladieux P."/>
            <person name="Thoren M.H."/>
            <person name="Johannesson H."/>
        </authorList>
    </citation>
    <scope>NUCLEOTIDE SEQUENCE</scope>
    <source>
        <strain evidence="11">CBS 958.72</strain>
    </source>
</reference>
<dbReference type="EC" id="2.3.2.31" evidence="2"/>
<dbReference type="GO" id="GO:0016567">
    <property type="term" value="P:protein ubiquitination"/>
    <property type="evidence" value="ECO:0007669"/>
    <property type="project" value="InterPro"/>
</dbReference>
<feature type="compositionally biased region" description="Acidic residues" evidence="9">
    <location>
        <begin position="1"/>
        <end position="13"/>
    </location>
</feature>
<feature type="compositionally biased region" description="Basic and acidic residues" evidence="9">
    <location>
        <begin position="59"/>
        <end position="73"/>
    </location>
</feature>
<keyword evidence="12" id="KW-1185">Reference proteome</keyword>
<dbReference type="Gene3D" id="1.20.120.1750">
    <property type="match status" value="1"/>
</dbReference>
<sequence>MNFFDMDDDDDDYGNGNDYGTDTSSLGESAASYEAGESGSDEGVDDPWLSYTPDQMDLGEDHDHDHDHDHDDGNSGMSGTDSGEAMDVDVMTCIICEDVHAVADVFVFDCGHWWCRKCVAKHVTTKLADDEFEPGSFPPSACCEDEQGNDEQGNDEAILPDPGCALARFMGAGWVAGYAARYRAWHHATRFRRGVMDEEAVAAVTPVAARMGWQRCPRCGMIVERIDGCNRMRCTCRQAFCYVCGSTWHECGHGY</sequence>
<dbReference type="InterPro" id="IPR002867">
    <property type="entry name" value="IBR_dom"/>
</dbReference>
<dbReference type="InterPro" id="IPR031127">
    <property type="entry name" value="E3_UB_ligase_RBR"/>
</dbReference>
<dbReference type="SUPFAM" id="SSF57850">
    <property type="entry name" value="RING/U-box"/>
    <property type="match status" value="2"/>
</dbReference>
<comment type="catalytic activity">
    <reaction evidence="1">
        <text>[E2 ubiquitin-conjugating enzyme]-S-ubiquitinyl-L-cysteine + [acceptor protein]-L-lysine = [E2 ubiquitin-conjugating enzyme]-L-cysteine + [acceptor protein]-N(6)-ubiquitinyl-L-lysine.</text>
        <dbReference type="EC" id="2.3.2.31"/>
    </reaction>
</comment>
<feature type="region of interest" description="Disordered" evidence="9">
    <location>
        <begin position="1"/>
        <end position="82"/>
    </location>
</feature>
<evidence type="ECO:0000256" key="5">
    <source>
        <dbReference type="ARBA" id="ARBA00022737"/>
    </source>
</evidence>
<protein>
    <recommendedName>
        <fullName evidence="2">RBR-type E3 ubiquitin transferase</fullName>
        <ecNumber evidence="2">2.3.2.31</ecNumber>
    </recommendedName>
</protein>
<gene>
    <name evidence="11" type="ORF">B0T24DRAFT_685883</name>
</gene>
<evidence type="ECO:0000256" key="7">
    <source>
        <dbReference type="ARBA" id="ARBA00022786"/>
    </source>
</evidence>
<dbReference type="InterPro" id="IPR044066">
    <property type="entry name" value="TRIAD_supradom"/>
</dbReference>
<evidence type="ECO:0000256" key="3">
    <source>
        <dbReference type="ARBA" id="ARBA00022679"/>
    </source>
</evidence>
<keyword evidence="7" id="KW-0833">Ubl conjugation pathway</keyword>
<dbReference type="CDD" id="cd22584">
    <property type="entry name" value="Rcat_RBR_unk"/>
    <property type="match status" value="1"/>
</dbReference>
<keyword evidence="6" id="KW-0863">Zinc-finger</keyword>
<organism evidence="11 12">
    <name type="scientific">Lasiosphaeria ovina</name>
    <dbReference type="NCBI Taxonomy" id="92902"/>
    <lineage>
        <taxon>Eukaryota</taxon>
        <taxon>Fungi</taxon>
        <taxon>Dikarya</taxon>
        <taxon>Ascomycota</taxon>
        <taxon>Pezizomycotina</taxon>
        <taxon>Sordariomycetes</taxon>
        <taxon>Sordariomycetidae</taxon>
        <taxon>Sordariales</taxon>
        <taxon>Lasiosphaeriaceae</taxon>
        <taxon>Lasiosphaeria</taxon>
    </lineage>
</organism>
<keyword evidence="8" id="KW-0862">Zinc</keyword>
<name>A0AAE0NIG1_9PEZI</name>
<dbReference type="Pfam" id="PF01485">
    <property type="entry name" value="IBR"/>
    <property type="match status" value="1"/>
</dbReference>
<dbReference type="InterPro" id="IPR013083">
    <property type="entry name" value="Znf_RING/FYVE/PHD"/>
</dbReference>
<dbReference type="Gene3D" id="3.30.40.10">
    <property type="entry name" value="Zinc/RING finger domain, C3HC4 (zinc finger)"/>
    <property type="match status" value="1"/>
</dbReference>
<accession>A0AAE0NIG1</accession>
<evidence type="ECO:0000259" key="10">
    <source>
        <dbReference type="PROSITE" id="PS51873"/>
    </source>
</evidence>
<evidence type="ECO:0000256" key="1">
    <source>
        <dbReference type="ARBA" id="ARBA00001798"/>
    </source>
</evidence>
<feature type="compositionally biased region" description="Low complexity" evidence="9">
    <location>
        <begin position="14"/>
        <end position="38"/>
    </location>
</feature>
<dbReference type="PROSITE" id="PS51873">
    <property type="entry name" value="TRIAD"/>
    <property type="match status" value="1"/>
</dbReference>
<evidence type="ECO:0000313" key="12">
    <source>
        <dbReference type="Proteomes" id="UP001287356"/>
    </source>
</evidence>
<evidence type="ECO:0000313" key="11">
    <source>
        <dbReference type="EMBL" id="KAK3382114.1"/>
    </source>
</evidence>
<evidence type="ECO:0000256" key="9">
    <source>
        <dbReference type="SAM" id="MobiDB-lite"/>
    </source>
</evidence>
<evidence type="ECO:0000256" key="8">
    <source>
        <dbReference type="ARBA" id="ARBA00022833"/>
    </source>
</evidence>
<dbReference type="AlphaFoldDB" id="A0AAE0NIG1"/>
<evidence type="ECO:0000256" key="4">
    <source>
        <dbReference type="ARBA" id="ARBA00022723"/>
    </source>
</evidence>
<dbReference type="GO" id="GO:0008270">
    <property type="term" value="F:zinc ion binding"/>
    <property type="evidence" value="ECO:0007669"/>
    <property type="project" value="UniProtKB-KW"/>
</dbReference>
<keyword evidence="4" id="KW-0479">Metal-binding</keyword>
<keyword evidence="5" id="KW-0677">Repeat</keyword>